<dbReference type="AlphaFoldDB" id="A0AAD9IXF2"/>
<feature type="transmembrane region" description="Helical" evidence="2">
    <location>
        <begin position="26"/>
        <end position="49"/>
    </location>
</feature>
<dbReference type="EMBL" id="JAODUP010000951">
    <property type="protein sequence ID" value="KAK2142474.1"/>
    <property type="molecule type" value="Genomic_DNA"/>
</dbReference>
<evidence type="ECO:0000259" key="3">
    <source>
        <dbReference type="Pfam" id="PF08242"/>
    </source>
</evidence>
<keyword evidence="5" id="KW-1185">Reference proteome</keyword>
<organism evidence="4 5">
    <name type="scientific">Paralvinella palmiformis</name>
    <dbReference type="NCBI Taxonomy" id="53620"/>
    <lineage>
        <taxon>Eukaryota</taxon>
        <taxon>Metazoa</taxon>
        <taxon>Spiralia</taxon>
        <taxon>Lophotrochozoa</taxon>
        <taxon>Annelida</taxon>
        <taxon>Polychaeta</taxon>
        <taxon>Sedentaria</taxon>
        <taxon>Canalipalpata</taxon>
        <taxon>Terebellida</taxon>
        <taxon>Terebelliformia</taxon>
        <taxon>Alvinellidae</taxon>
        <taxon>Paralvinella</taxon>
    </lineage>
</organism>
<keyword evidence="2" id="KW-1133">Transmembrane helix</keyword>
<reference evidence="4" key="1">
    <citation type="journal article" date="2023" name="Mol. Biol. Evol.">
        <title>Third-Generation Sequencing Reveals the Adaptive Role of the Epigenome in Three Deep-Sea Polychaetes.</title>
        <authorList>
            <person name="Perez M."/>
            <person name="Aroh O."/>
            <person name="Sun Y."/>
            <person name="Lan Y."/>
            <person name="Juniper S.K."/>
            <person name="Young C.R."/>
            <person name="Angers B."/>
            <person name="Qian P.Y."/>
        </authorList>
    </citation>
    <scope>NUCLEOTIDE SEQUENCE</scope>
    <source>
        <strain evidence="4">P08H-3</strain>
    </source>
</reference>
<feature type="region of interest" description="Disordered" evidence="1">
    <location>
        <begin position="171"/>
        <end position="191"/>
    </location>
</feature>
<name>A0AAD9IXF2_9ANNE</name>
<accession>A0AAD9IXF2</accession>
<evidence type="ECO:0000313" key="4">
    <source>
        <dbReference type="EMBL" id="KAK2142474.1"/>
    </source>
</evidence>
<dbReference type="Pfam" id="PF08242">
    <property type="entry name" value="Methyltransf_12"/>
    <property type="match status" value="1"/>
</dbReference>
<dbReference type="Proteomes" id="UP001208570">
    <property type="component" value="Unassembled WGS sequence"/>
</dbReference>
<gene>
    <name evidence="4" type="ORF">LSH36_951g04001</name>
</gene>
<evidence type="ECO:0000313" key="5">
    <source>
        <dbReference type="Proteomes" id="UP001208570"/>
    </source>
</evidence>
<sequence length="449" mass="50497">MTQKVCKLQQMNLQIALRSDMPLKKIIAFAALLAVVSFLMIISFMRAIIKPHYSHSLPSLIRYAAQPFDDNKPLTKSYAESVQGNGYLMPITPKFVVEDHKKEMAQFGQISSTSKMPHSNETGYTLLDKPKHVHNVTAKLDEIILPTGQSNPLEEGIISRDNRKGYNSINDVGNNNHRHHNYTGKSKDTSDIPKLIPHSIMKPQGSESSVINGLAGGGISYSLNGDSKSVGKEQQSKLNLFSHDKLVRNCITGEVIGQIPGNLRAKSLSHLSDGSIRKSPENRTVRKTSFTSVFRNKKWGHSWDGTSNKNGFDMSGRGSTLTWTQEAIAGLHAVILQLKMALNKTRIQILDVPCGDMKWMSRFLETRDDVDYVGIDVVPELIAHHKKAYRDRGWRFLQLDVVEDGIPVDGYDLIVSRTFLQHLYTADVLRVLKNIFGEWKQIPVYYHVF</sequence>
<keyword evidence="2" id="KW-0472">Membrane</keyword>
<proteinExistence type="predicted"/>
<keyword evidence="2" id="KW-0812">Transmembrane</keyword>
<evidence type="ECO:0000256" key="1">
    <source>
        <dbReference type="SAM" id="MobiDB-lite"/>
    </source>
</evidence>
<dbReference type="InterPro" id="IPR013217">
    <property type="entry name" value="Methyltransf_12"/>
</dbReference>
<feature type="domain" description="Methyltransferase type 12" evidence="3">
    <location>
        <begin position="350"/>
        <end position="435"/>
    </location>
</feature>
<comment type="caution">
    <text evidence="4">The sequence shown here is derived from an EMBL/GenBank/DDBJ whole genome shotgun (WGS) entry which is preliminary data.</text>
</comment>
<dbReference type="InterPro" id="IPR029063">
    <property type="entry name" value="SAM-dependent_MTases_sf"/>
</dbReference>
<dbReference type="Gene3D" id="3.40.50.150">
    <property type="entry name" value="Vaccinia Virus protein VP39"/>
    <property type="match status" value="1"/>
</dbReference>
<protein>
    <recommendedName>
        <fullName evidence="3">Methyltransferase type 12 domain-containing protein</fullName>
    </recommendedName>
</protein>
<dbReference type="SUPFAM" id="SSF53335">
    <property type="entry name" value="S-adenosyl-L-methionine-dependent methyltransferases"/>
    <property type="match status" value="1"/>
</dbReference>
<evidence type="ECO:0000256" key="2">
    <source>
        <dbReference type="SAM" id="Phobius"/>
    </source>
</evidence>